<evidence type="ECO:0000256" key="7">
    <source>
        <dbReference type="ARBA" id="ARBA00025193"/>
    </source>
</evidence>
<dbReference type="PANTHER" id="PTHR46621:SF1">
    <property type="entry name" value="SNRNA-ACTIVATING PROTEIN COMPLEX SUBUNIT 4"/>
    <property type="match status" value="1"/>
</dbReference>
<comment type="function">
    <text evidence="7">Part of the SNAPc complex required for the transcription of both RNA polymerase II and III small-nuclear RNA genes. Binds to the proximal sequence element (PSE), a non-TATA-box basal promoter element common to these 2 types of genes. Recruits TBP and BRF2 to the U6 snRNA TATA box.</text>
</comment>
<keyword evidence="5" id="KW-0804">Transcription</keyword>
<feature type="region of interest" description="Disordered" evidence="11">
    <location>
        <begin position="1343"/>
        <end position="1368"/>
    </location>
</feature>
<evidence type="ECO:0000259" key="12">
    <source>
        <dbReference type="PROSITE" id="PS50090"/>
    </source>
</evidence>
<feature type="domain" description="HTH myb-type" evidence="14">
    <location>
        <begin position="290"/>
        <end position="346"/>
    </location>
</feature>
<dbReference type="PROSITE" id="PS50090">
    <property type="entry name" value="MYB_LIKE"/>
    <property type="match status" value="4"/>
</dbReference>
<feature type="domain" description="SANT" evidence="13">
    <location>
        <begin position="293"/>
        <end position="346"/>
    </location>
</feature>
<dbReference type="InterPro" id="IPR017884">
    <property type="entry name" value="SANT_dom"/>
</dbReference>
<dbReference type="Gene3D" id="1.10.10.60">
    <property type="entry name" value="Homeodomain-like"/>
    <property type="match status" value="4"/>
</dbReference>
<evidence type="ECO:0000256" key="6">
    <source>
        <dbReference type="ARBA" id="ARBA00023242"/>
    </source>
</evidence>
<feature type="domain" description="Myb-like" evidence="12">
    <location>
        <begin position="290"/>
        <end position="342"/>
    </location>
</feature>
<dbReference type="Pfam" id="PF00249">
    <property type="entry name" value="Myb_DNA-binding"/>
    <property type="match status" value="2"/>
</dbReference>
<feature type="region of interest" description="Disordered" evidence="11">
    <location>
        <begin position="42"/>
        <end position="84"/>
    </location>
</feature>
<keyword evidence="16" id="KW-1185">Reference proteome</keyword>
<dbReference type="GO" id="GO:0000978">
    <property type="term" value="F:RNA polymerase II cis-regulatory region sequence-specific DNA binding"/>
    <property type="evidence" value="ECO:0007669"/>
    <property type="project" value="TreeGrafter"/>
</dbReference>
<keyword evidence="6" id="KW-0539">Nucleus</keyword>
<feature type="domain" description="Myb-like" evidence="12">
    <location>
        <begin position="449"/>
        <end position="500"/>
    </location>
</feature>
<dbReference type="SUPFAM" id="SSF46689">
    <property type="entry name" value="Homeodomain-like"/>
    <property type="match status" value="3"/>
</dbReference>
<evidence type="ECO:0000256" key="4">
    <source>
        <dbReference type="ARBA" id="ARBA00023125"/>
    </source>
</evidence>
<dbReference type="FunFam" id="1.10.10.60:FF:000016">
    <property type="entry name" value="Transcriptional activator Myb isoform A"/>
    <property type="match status" value="1"/>
</dbReference>
<dbReference type="OrthoDB" id="2143914at2759"/>
<feature type="region of interest" description="Disordered" evidence="11">
    <location>
        <begin position="563"/>
        <end position="601"/>
    </location>
</feature>
<gene>
    <name evidence="15" type="primary">Snapc4</name>
    <name evidence="15" type="ORF">CHUBUR_R09238</name>
</gene>
<protein>
    <recommendedName>
        <fullName evidence="8">snRNA-activating protein complex subunit 4</fullName>
    </recommendedName>
    <alternativeName>
        <fullName evidence="9">snRNA-activating protein complex 190 kDa subunit</fullName>
    </alternativeName>
</protein>
<evidence type="ECO:0000256" key="1">
    <source>
        <dbReference type="ARBA" id="ARBA00022553"/>
    </source>
</evidence>
<keyword evidence="1" id="KW-0597">Phosphoprotein</keyword>
<evidence type="ECO:0000313" key="16">
    <source>
        <dbReference type="Proteomes" id="UP000541181"/>
    </source>
</evidence>
<feature type="region of interest" description="Disordered" evidence="11">
    <location>
        <begin position="832"/>
        <end position="853"/>
    </location>
</feature>
<dbReference type="InterPro" id="IPR009057">
    <property type="entry name" value="Homeodomain-like_sf"/>
</dbReference>
<dbReference type="FunFam" id="1.10.10.60:FF:000321">
    <property type="entry name" value="Small nuclear RNA-activating complex, polypeptide 4"/>
    <property type="match status" value="1"/>
</dbReference>
<dbReference type="Pfam" id="PF13921">
    <property type="entry name" value="Myb_DNA-bind_6"/>
    <property type="match status" value="1"/>
</dbReference>
<feature type="compositionally biased region" description="Polar residues" evidence="11">
    <location>
        <begin position="563"/>
        <end position="577"/>
    </location>
</feature>
<feature type="domain" description="HTH myb-type" evidence="14">
    <location>
        <begin position="453"/>
        <end position="504"/>
    </location>
</feature>
<feature type="non-terminal residue" evidence="15">
    <location>
        <position position="1"/>
    </location>
</feature>
<organism evidence="15 16">
    <name type="scientific">Chunga burmeisteri</name>
    <name type="common">Black-legged seriema</name>
    <dbReference type="NCBI Taxonomy" id="1352770"/>
    <lineage>
        <taxon>Eukaryota</taxon>
        <taxon>Metazoa</taxon>
        <taxon>Chordata</taxon>
        <taxon>Craniata</taxon>
        <taxon>Vertebrata</taxon>
        <taxon>Euteleostomi</taxon>
        <taxon>Archelosauria</taxon>
        <taxon>Archosauria</taxon>
        <taxon>Dinosauria</taxon>
        <taxon>Saurischia</taxon>
        <taxon>Theropoda</taxon>
        <taxon>Coelurosauria</taxon>
        <taxon>Aves</taxon>
        <taxon>Neognathae</taxon>
        <taxon>Neoaves</taxon>
        <taxon>Telluraves</taxon>
        <taxon>Australaves</taxon>
        <taxon>Cariamiformes</taxon>
        <taxon>Cariamidae</taxon>
        <taxon>Chunga</taxon>
    </lineage>
</organism>
<dbReference type="FunFam" id="1.10.10.60:FF:000314">
    <property type="entry name" value="Small nuclear RNA-activating complex, polypeptide 4"/>
    <property type="match status" value="1"/>
</dbReference>
<reference evidence="15 16" key="1">
    <citation type="submission" date="2019-09" db="EMBL/GenBank/DDBJ databases">
        <title>Bird 10,000 Genomes (B10K) Project - Family phase.</title>
        <authorList>
            <person name="Zhang G."/>
        </authorList>
    </citation>
    <scope>NUCLEOTIDE SEQUENCE [LARGE SCALE GENOMIC DNA]</scope>
    <source>
        <strain evidence="15">B10K-CU-031-22</strain>
    </source>
</reference>
<feature type="domain" description="Myb-like" evidence="12">
    <location>
        <begin position="344"/>
        <end position="396"/>
    </location>
</feature>
<dbReference type="InterPro" id="IPR001005">
    <property type="entry name" value="SANT/Myb"/>
</dbReference>
<dbReference type="GO" id="GO:0019185">
    <property type="term" value="C:snRNA-activating protein complex"/>
    <property type="evidence" value="ECO:0007669"/>
    <property type="project" value="TreeGrafter"/>
</dbReference>
<dbReference type="GO" id="GO:0042796">
    <property type="term" value="P:snRNA transcription by RNA polymerase III"/>
    <property type="evidence" value="ECO:0007669"/>
    <property type="project" value="TreeGrafter"/>
</dbReference>
<sequence length="1368" mass="151331">AEAALSPAALDLNAEREKIRREIEELERSLEPGGAGIEVAVSDSSLSSGTGMAGRGLVPLHPSPEMEREDSSDDDTENSLPQDPETCLQMNHVYQEVIQEKIEEVKLLIAQNKEQQKEIMCELGGPKIAKAGDGRNLPANIFLGHFMKPYFKDKTTGIGPPSNEDAKEKAAQGIKSFEQLLSTKWKSREKTLLQKSVISDRLQRLLQPKLLKISYWNQKLEKVKTEMEKEILEKQIKEVEQEIEAINQLPESELLGNRFDEHDWEKISNIHFDGQRSSEELRKFWQNWEHPSINKKEWTEEEIERLKKIAAKHGYLDWQTIAQELGTNRTPFQCLQKYQVYNKDLKRKEWTKGEDQMLLELVQEMRVGSHIPYKKIAYYMEGRDSAQLIYRWTKSVDPSLKKGPWTPEEDAMLLAAVKKYGERDWYKIRTEVPGRSDAQCRDRYLKALHCDVKKGKWSLEEEEQLIELVQKHGLGHWSKIASELPHRTGSQCLSKWKLMIGSKKKRSRPTKRRHVQESSSSSESSSEDIELDLADSSEEEMTSKEECAFPSIDLWIPTRTNTQESNKGRYQTPSLFSPVSADAKTGSSEVPSATCDGDKDRVANKSSELNTLLRGIARPHSTDIIVKNPASRCGKQVLQVTLENVRRVLRNNTCFQRKLVSASSILKPSATVSTKISGVNTSVGQKLQGLQNITEKTYRQERERLRRMNLDRKLLMAVTPWVGNVLLPCTLQTGKMAFHQTKADSIQEKIKSVSLVSTPLFTLFIQLFQIDTNGCMKIIRERRLRQSELLRANARRPQQVLLTRNSRRGIPRNVVRRPVALKARETSAAVFESSAPAMQGAPPAQVQRQKPKTVSELLREKRLRESRAKKAMQRTVFVAPQMLVSGPLIIQHPSQPIIPSAQAGSKPAAVGCTNSQVQCASAPLPAFTSVAGSTSTAIVLQNHSSSVPETGESPAFSQATELQANKELKEQTLESNPEGRSGTNNLSLSTPVTCELNSNGPQQRPVNLLPALVTPQTGSHLIPNSILPFTWVITPQALLPTAVQTVVGVHQGLPAAAVRSQHQTTVTSTVSTLGVPPVSAGANTPYLGSAETKAPSTQLAEGVPLGKTANHSTVLLPVTSASPGCSTSSVSSATPACSDGSSKASDFSAAQAALPPDAPTPRAVLLPQTQLPTGTQGSDSQNSDCFAAQALKNRPIASKPPITQPADSPPQPTTSSTEKNLLDFSLISLEDEGLVKEWLNGKQGVQVPSLKTRLPYLPPFLCNLKTLSKLLLQKAALEEQAACLLPSDPSQDEGTRVDLHAIRELVQQKLGDNPAYLLLKARFLAAFTLPAVLATLPPPKVTTTLSASRKQYEESDEEEWQSEKETSE</sequence>
<evidence type="ECO:0000259" key="13">
    <source>
        <dbReference type="PROSITE" id="PS51293"/>
    </source>
</evidence>
<dbReference type="GO" id="GO:0001006">
    <property type="term" value="F:RNA polymerase III type 3 promoter sequence-specific DNA binding"/>
    <property type="evidence" value="ECO:0007669"/>
    <property type="project" value="TreeGrafter"/>
</dbReference>
<feature type="region of interest" description="Disordered" evidence="11">
    <location>
        <begin position="1121"/>
        <end position="1143"/>
    </location>
</feature>
<evidence type="ECO:0000256" key="8">
    <source>
        <dbReference type="ARBA" id="ARBA00071222"/>
    </source>
</evidence>
<feature type="region of interest" description="Disordered" evidence="11">
    <location>
        <begin position="503"/>
        <end position="542"/>
    </location>
</feature>
<evidence type="ECO:0000256" key="3">
    <source>
        <dbReference type="ARBA" id="ARBA00023015"/>
    </source>
</evidence>
<accession>A0A7K5GEV6</accession>
<feature type="domain" description="HTH myb-type" evidence="14">
    <location>
        <begin position="397"/>
        <end position="452"/>
    </location>
</feature>
<evidence type="ECO:0000259" key="14">
    <source>
        <dbReference type="PROSITE" id="PS51294"/>
    </source>
</evidence>
<dbReference type="GO" id="GO:0042795">
    <property type="term" value="P:snRNA transcription by RNA polymerase II"/>
    <property type="evidence" value="ECO:0007669"/>
    <property type="project" value="TreeGrafter"/>
</dbReference>
<dbReference type="InterPro" id="IPR051575">
    <property type="entry name" value="Myb-like_DNA-bd"/>
</dbReference>
<evidence type="ECO:0000313" key="15">
    <source>
        <dbReference type="EMBL" id="NWS55577.1"/>
    </source>
</evidence>
<dbReference type="CDD" id="cd00167">
    <property type="entry name" value="SANT"/>
    <property type="match status" value="3"/>
</dbReference>
<keyword evidence="2" id="KW-0677">Repeat</keyword>
<dbReference type="PANTHER" id="PTHR46621">
    <property type="entry name" value="SNRNA-ACTIVATING PROTEIN COMPLEX SUBUNIT 4"/>
    <property type="match status" value="1"/>
</dbReference>
<dbReference type="EMBL" id="VZRC01000137">
    <property type="protein sequence ID" value="NWS55577.1"/>
    <property type="molecule type" value="Genomic_DNA"/>
</dbReference>
<feature type="domain" description="Myb-like" evidence="12">
    <location>
        <begin position="397"/>
        <end position="448"/>
    </location>
</feature>
<evidence type="ECO:0000256" key="2">
    <source>
        <dbReference type="ARBA" id="ARBA00022737"/>
    </source>
</evidence>
<dbReference type="PROSITE" id="PS51293">
    <property type="entry name" value="SANT"/>
    <property type="match status" value="2"/>
</dbReference>
<evidence type="ECO:0000256" key="5">
    <source>
        <dbReference type="ARBA" id="ARBA00023163"/>
    </source>
</evidence>
<feature type="domain" description="SANT" evidence="13">
    <location>
        <begin position="452"/>
        <end position="501"/>
    </location>
</feature>
<keyword evidence="4" id="KW-0238">DNA-binding</keyword>
<evidence type="ECO:0000256" key="10">
    <source>
        <dbReference type="SAM" id="Coils"/>
    </source>
</evidence>
<feature type="compositionally biased region" description="Acidic residues" evidence="11">
    <location>
        <begin position="67"/>
        <end position="77"/>
    </location>
</feature>
<dbReference type="PROSITE" id="PS51294">
    <property type="entry name" value="HTH_MYB"/>
    <property type="match status" value="3"/>
</dbReference>
<evidence type="ECO:0000256" key="11">
    <source>
        <dbReference type="SAM" id="MobiDB-lite"/>
    </source>
</evidence>
<comment type="caution">
    <text evidence="15">The sequence shown here is derived from an EMBL/GenBank/DDBJ whole genome shotgun (WGS) entry which is preliminary data.</text>
</comment>
<feature type="compositionally biased region" description="Acidic residues" evidence="11">
    <location>
        <begin position="525"/>
        <end position="540"/>
    </location>
</feature>
<keyword evidence="10" id="KW-0175">Coiled coil</keyword>
<proteinExistence type="predicted"/>
<dbReference type="InterPro" id="IPR017930">
    <property type="entry name" value="Myb_dom"/>
</dbReference>
<feature type="coiled-coil region" evidence="10">
    <location>
        <begin position="217"/>
        <end position="249"/>
    </location>
</feature>
<evidence type="ECO:0000256" key="9">
    <source>
        <dbReference type="ARBA" id="ARBA00079701"/>
    </source>
</evidence>
<feature type="region of interest" description="Disordered" evidence="11">
    <location>
        <begin position="1196"/>
        <end position="1218"/>
    </location>
</feature>
<dbReference type="SMART" id="SM00717">
    <property type="entry name" value="SANT"/>
    <property type="match status" value="5"/>
</dbReference>
<feature type="compositionally biased region" description="Basic residues" evidence="11">
    <location>
        <begin position="503"/>
        <end position="514"/>
    </location>
</feature>
<dbReference type="Proteomes" id="UP000541181">
    <property type="component" value="Unassembled WGS sequence"/>
</dbReference>
<name>A0A7K5GEV6_9AVES</name>
<keyword evidence="3" id="KW-0805">Transcription regulation</keyword>
<feature type="non-terminal residue" evidence="15">
    <location>
        <position position="1368"/>
    </location>
</feature>